<evidence type="ECO:0000313" key="2">
    <source>
        <dbReference type="Proteomes" id="UP000308549"/>
    </source>
</evidence>
<organism evidence="1 2">
    <name type="scientific">Salinomyces thailandicus</name>
    <dbReference type="NCBI Taxonomy" id="706561"/>
    <lineage>
        <taxon>Eukaryota</taxon>
        <taxon>Fungi</taxon>
        <taxon>Dikarya</taxon>
        <taxon>Ascomycota</taxon>
        <taxon>Pezizomycotina</taxon>
        <taxon>Dothideomycetes</taxon>
        <taxon>Dothideomycetidae</taxon>
        <taxon>Mycosphaerellales</taxon>
        <taxon>Teratosphaeriaceae</taxon>
        <taxon>Salinomyces</taxon>
    </lineage>
</organism>
<keyword evidence="2" id="KW-1185">Reference proteome</keyword>
<comment type="caution">
    <text evidence="1">The sequence shown here is derived from an EMBL/GenBank/DDBJ whole genome shotgun (WGS) entry which is preliminary data.</text>
</comment>
<reference evidence="1 2" key="1">
    <citation type="submission" date="2017-03" db="EMBL/GenBank/DDBJ databases">
        <title>Genomes of endolithic fungi from Antarctica.</title>
        <authorList>
            <person name="Coleine C."/>
            <person name="Masonjones S."/>
            <person name="Stajich J.E."/>
        </authorList>
    </citation>
    <scope>NUCLEOTIDE SEQUENCE [LARGE SCALE GENOMIC DNA]</scope>
    <source>
        <strain evidence="1 2">CCFEE 6315</strain>
    </source>
</reference>
<protein>
    <submittedName>
        <fullName evidence="1">Uncharacterized protein</fullName>
    </submittedName>
</protein>
<name>A0A4U0U1C1_9PEZI</name>
<proteinExistence type="predicted"/>
<sequence length="67" mass="7555">MSTSTQRADRLRTLRPSSIKREAVQTSRMCGAEDCLLRTPNNAVEQVCTSTRFHSSRTAMMNNIHTV</sequence>
<evidence type="ECO:0000313" key="1">
    <source>
        <dbReference type="EMBL" id="TKA28721.1"/>
    </source>
</evidence>
<gene>
    <name evidence="1" type="ORF">B0A50_03049</name>
</gene>
<accession>A0A4U0U1C1</accession>
<dbReference type="AlphaFoldDB" id="A0A4U0U1C1"/>
<dbReference type="Proteomes" id="UP000308549">
    <property type="component" value="Unassembled WGS sequence"/>
</dbReference>
<dbReference type="EMBL" id="NAJL01000017">
    <property type="protein sequence ID" value="TKA28721.1"/>
    <property type="molecule type" value="Genomic_DNA"/>
</dbReference>